<evidence type="ECO:0000256" key="1">
    <source>
        <dbReference type="ARBA" id="ARBA00006930"/>
    </source>
</evidence>
<feature type="coiled-coil region" evidence="4">
    <location>
        <begin position="179"/>
        <end position="226"/>
    </location>
</feature>
<dbReference type="OrthoDB" id="267455at2"/>
<dbReference type="GO" id="GO:0006302">
    <property type="term" value="P:double-strand break repair"/>
    <property type="evidence" value="ECO:0007669"/>
    <property type="project" value="InterPro"/>
</dbReference>
<dbReference type="InterPro" id="IPR027417">
    <property type="entry name" value="P-loop_NTPase"/>
</dbReference>
<sequence length="485" mass="56516">MSKILSLEIENFQSHKKTKIEFDDGMTVILGPTDQGKSSIIRALKWVLYNEPRGSDFISVGENFCRVKLTLEDNTQIIREKGVNRNRYILIKNGEEMVFEGFGNTIPQEIYKAHGIPKIKIDKDAISFANLSEQLEGPFLLSENPATRARILGKLAGIHVLDAALKITNKELNDYNFKEKIVLQKLEELNNRLNEYKDLYEVKYKLDIAKNLIEFLKVKLSSLKNLMSIKEKFQYISEEEYNINLLLKSLQTVEGAEELTKTAAKKTLSFKQLFNLYQKLIELELQKLSIQKVLNDTKNVLIAERIFIETNDKIQKYKKLKDFSLKLNKLEKERLLILSIMEKTKDVNKSEEFYTKAEENLKKYKDLLDIKNKIVNLSKNIKQLEQKANNFKDIFKIEEYLKQLDNKKTLLEKLKTLKEELIANQNNINETLRYSEKIEDYLTKESHKYVFLMKKLSKCPICFSILDEKQVEKIAAEILSKGGND</sequence>
<name>A0A161QAR9_9FIRM</name>
<comment type="similarity">
    <text evidence="1">Belongs to the SMC family. SbcC subfamily.</text>
</comment>
<keyword evidence="4" id="KW-0175">Coiled coil</keyword>
<comment type="subunit">
    <text evidence="2">Heterodimer of SbcC and SbcD.</text>
</comment>
<dbReference type="PANTHER" id="PTHR32114:SF2">
    <property type="entry name" value="ABC TRANSPORTER ABCH.3"/>
    <property type="match status" value="1"/>
</dbReference>
<evidence type="ECO:0000313" key="7">
    <source>
        <dbReference type="Proteomes" id="UP000075737"/>
    </source>
</evidence>
<dbReference type="AlphaFoldDB" id="A0A161QAR9"/>
<evidence type="ECO:0000259" key="5">
    <source>
        <dbReference type="Pfam" id="PF13175"/>
    </source>
</evidence>
<dbReference type="Proteomes" id="UP000075737">
    <property type="component" value="Unassembled WGS sequence"/>
</dbReference>
<dbReference type="SUPFAM" id="SSF52540">
    <property type="entry name" value="P-loop containing nucleoside triphosphate hydrolases"/>
    <property type="match status" value="1"/>
</dbReference>
<dbReference type="Pfam" id="PF13175">
    <property type="entry name" value="AAA_15"/>
    <property type="match status" value="1"/>
</dbReference>
<proteinExistence type="inferred from homology"/>
<accession>A0A161QAR9</accession>
<protein>
    <recommendedName>
        <fullName evidence="3">Nuclease SbcCD subunit C</fullName>
    </recommendedName>
</protein>
<evidence type="ECO:0000256" key="4">
    <source>
        <dbReference type="SAM" id="Coils"/>
    </source>
</evidence>
<dbReference type="GO" id="GO:0016887">
    <property type="term" value="F:ATP hydrolysis activity"/>
    <property type="evidence" value="ECO:0007669"/>
    <property type="project" value="InterPro"/>
</dbReference>
<dbReference type="STRING" id="520767.ATZ99_13820"/>
<organism evidence="6 7">
    <name type="scientific">Thermovenabulum gondwanense</name>
    <dbReference type="NCBI Taxonomy" id="520767"/>
    <lineage>
        <taxon>Bacteria</taxon>
        <taxon>Bacillati</taxon>
        <taxon>Bacillota</taxon>
        <taxon>Clostridia</taxon>
        <taxon>Thermosediminibacterales</taxon>
        <taxon>Thermosediminibacteraceae</taxon>
        <taxon>Thermovenabulum</taxon>
    </lineage>
</organism>
<gene>
    <name evidence="6" type="ORF">ATZ99_13820</name>
</gene>
<feature type="domain" description="Endonuclease GajA/Old nuclease/RecF-like AAA" evidence="5">
    <location>
        <begin position="3"/>
        <end position="328"/>
    </location>
</feature>
<reference evidence="6 7" key="1">
    <citation type="submission" date="2015-12" db="EMBL/GenBank/DDBJ databases">
        <title>Draft genome of Thermovenabulum gondwanense isolated from a red thermophilic microbial mat colonisisng an outflow channel of a bore well.</title>
        <authorList>
            <person name="Patel B.K."/>
        </authorList>
    </citation>
    <scope>NUCLEOTIDE SEQUENCE [LARGE SCALE GENOMIC DNA]</scope>
    <source>
        <strain evidence="6 7">R270</strain>
    </source>
</reference>
<dbReference type="EMBL" id="LOHZ01000032">
    <property type="protein sequence ID" value="KYO65744.1"/>
    <property type="molecule type" value="Genomic_DNA"/>
</dbReference>
<dbReference type="Gene3D" id="3.40.50.300">
    <property type="entry name" value="P-loop containing nucleotide triphosphate hydrolases"/>
    <property type="match status" value="1"/>
</dbReference>
<evidence type="ECO:0000256" key="3">
    <source>
        <dbReference type="ARBA" id="ARBA00013368"/>
    </source>
</evidence>
<dbReference type="PANTHER" id="PTHR32114">
    <property type="entry name" value="ABC TRANSPORTER ABCH.3"/>
    <property type="match status" value="1"/>
</dbReference>
<dbReference type="InterPro" id="IPR041685">
    <property type="entry name" value="AAA_GajA/Old/RecF-like"/>
</dbReference>
<evidence type="ECO:0000256" key="2">
    <source>
        <dbReference type="ARBA" id="ARBA00011322"/>
    </source>
</evidence>
<feature type="coiled-coil region" evidence="4">
    <location>
        <begin position="354"/>
        <end position="431"/>
    </location>
</feature>
<keyword evidence="7" id="KW-1185">Reference proteome</keyword>
<evidence type="ECO:0000313" key="6">
    <source>
        <dbReference type="EMBL" id="KYO65744.1"/>
    </source>
</evidence>
<comment type="caution">
    <text evidence="6">The sequence shown here is derived from an EMBL/GenBank/DDBJ whole genome shotgun (WGS) entry which is preliminary data.</text>
</comment>